<accession>A0A4S8KQX8</accession>
<dbReference type="EMBL" id="ML180253">
    <property type="protein sequence ID" value="THU78147.1"/>
    <property type="molecule type" value="Genomic_DNA"/>
</dbReference>
<gene>
    <name evidence="3" type="ORF">K435DRAFT_876960</name>
</gene>
<evidence type="ECO:0000313" key="4">
    <source>
        <dbReference type="Proteomes" id="UP000297245"/>
    </source>
</evidence>
<keyword evidence="4" id="KW-1185">Reference proteome</keyword>
<feature type="compositionally biased region" description="Polar residues" evidence="1">
    <location>
        <begin position="42"/>
        <end position="51"/>
    </location>
</feature>
<protein>
    <recommendedName>
        <fullName evidence="2">Ribonuclease H1 N-terminal domain-containing protein</fullName>
    </recommendedName>
</protein>
<feature type="compositionally biased region" description="Acidic residues" evidence="1">
    <location>
        <begin position="17"/>
        <end position="27"/>
    </location>
</feature>
<dbReference type="AlphaFoldDB" id="A0A4S8KQX8"/>
<feature type="compositionally biased region" description="Polar residues" evidence="1">
    <location>
        <begin position="84"/>
        <end position="97"/>
    </location>
</feature>
<feature type="region of interest" description="Disordered" evidence="1">
    <location>
        <begin position="1"/>
        <end position="121"/>
    </location>
</feature>
<organism evidence="3 4">
    <name type="scientific">Dendrothele bispora (strain CBS 962.96)</name>
    <dbReference type="NCBI Taxonomy" id="1314807"/>
    <lineage>
        <taxon>Eukaryota</taxon>
        <taxon>Fungi</taxon>
        <taxon>Dikarya</taxon>
        <taxon>Basidiomycota</taxon>
        <taxon>Agaricomycotina</taxon>
        <taxon>Agaricomycetes</taxon>
        <taxon>Agaricomycetidae</taxon>
        <taxon>Agaricales</taxon>
        <taxon>Agaricales incertae sedis</taxon>
        <taxon>Dendrothele</taxon>
    </lineage>
</organism>
<feature type="compositionally biased region" description="Pro residues" evidence="1">
    <location>
        <begin position="65"/>
        <end position="79"/>
    </location>
</feature>
<name>A0A4S8KQX8_DENBC</name>
<dbReference type="OrthoDB" id="3270804at2759"/>
<dbReference type="Pfam" id="PF01693">
    <property type="entry name" value="Cauli_VI"/>
    <property type="match status" value="1"/>
</dbReference>
<feature type="domain" description="Ribonuclease H1 N-terminal" evidence="2">
    <location>
        <begin position="153"/>
        <end position="193"/>
    </location>
</feature>
<feature type="compositionally biased region" description="Polar residues" evidence="1">
    <location>
        <begin position="1"/>
        <end position="11"/>
    </location>
</feature>
<dbReference type="Proteomes" id="UP000297245">
    <property type="component" value="Unassembled WGS sequence"/>
</dbReference>
<feature type="compositionally biased region" description="Low complexity" evidence="1">
    <location>
        <begin position="52"/>
        <end position="64"/>
    </location>
</feature>
<evidence type="ECO:0000259" key="2">
    <source>
        <dbReference type="Pfam" id="PF01693"/>
    </source>
</evidence>
<dbReference type="Gene3D" id="3.40.970.10">
    <property type="entry name" value="Ribonuclease H1, N-terminal domain"/>
    <property type="match status" value="1"/>
</dbReference>
<evidence type="ECO:0000256" key="1">
    <source>
        <dbReference type="SAM" id="MobiDB-lite"/>
    </source>
</evidence>
<dbReference type="InterPro" id="IPR011320">
    <property type="entry name" value="RNase_H1_N"/>
</dbReference>
<reference evidence="3 4" key="1">
    <citation type="journal article" date="2019" name="Nat. Ecol. Evol.">
        <title>Megaphylogeny resolves global patterns of mushroom evolution.</title>
        <authorList>
            <person name="Varga T."/>
            <person name="Krizsan K."/>
            <person name="Foldi C."/>
            <person name="Dima B."/>
            <person name="Sanchez-Garcia M."/>
            <person name="Sanchez-Ramirez S."/>
            <person name="Szollosi G.J."/>
            <person name="Szarkandi J.G."/>
            <person name="Papp V."/>
            <person name="Albert L."/>
            <person name="Andreopoulos W."/>
            <person name="Angelini C."/>
            <person name="Antonin V."/>
            <person name="Barry K.W."/>
            <person name="Bougher N.L."/>
            <person name="Buchanan P."/>
            <person name="Buyck B."/>
            <person name="Bense V."/>
            <person name="Catcheside P."/>
            <person name="Chovatia M."/>
            <person name="Cooper J."/>
            <person name="Damon W."/>
            <person name="Desjardin D."/>
            <person name="Finy P."/>
            <person name="Geml J."/>
            <person name="Haridas S."/>
            <person name="Hughes K."/>
            <person name="Justo A."/>
            <person name="Karasinski D."/>
            <person name="Kautmanova I."/>
            <person name="Kiss B."/>
            <person name="Kocsube S."/>
            <person name="Kotiranta H."/>
            <person name="LaButti K.M."/>
            <person name="Lechner B.E."/>
            <person name="Liimatainen K."/>
            <person name="Lipzen A."/>
            <person name="Lukacs Z."/>
            <person name="Mihaltcheva S."/>
            <person name="Morgado L.N."/>
            <person name="Niskanen T."/>
            <person name="Noordeloos M.E."/>
            <person name="Ohm R.A."/>
            <person name="Ortiz-Santana B."/>
            <person name="Ovrebo C."/>
            <person name="Racz N."/>
            <person name="Riley R."/>
            <person name="Savchenko A."/>
            <person name="Shiryaev A."/>
            <person name="Soop K."/>
            <person name="Spirin V."/>
            <person name="Szebenyi C."/>
            <person name="Tomsovsky M."/>
            <person name="Tulloss R.E."/>
            <person name="Uehling J."/>
            <person name="Grigoriev I.V."/>
            <person name="Vagvolgyi C."/>
            <person name="Papp T."/>
            <person name="Martin F.M."/>
            <person name="Miettinen O."/>
            <person name="Hibbett D.S."/>
            <person name="Nagy L.G."/>
        </authorList>
    </citation>
    <scope>NUCLEOTIDE SEQUENCE [LARGE SCALE GENOMIC DNA]</scope>
    <source>
        <strain evidence="3 4">CBS 962.96</strain>
    </source>
</reference>
<dbReference type="InterPro" id="IPR037056">
    <property type="entry name" value="RNase_H1_N_sf"/>
</dbReference>
<evidence type="ECO:0000313" key="3">
    <source>
        <dbReference type="EMBL" id="THU78147.1"/>
    </source>
</evidence>
<feature type="compositionally biased region" description="Low complexity" evidence="1">
    <location>
        <begin position="99"/>
        <end position="112"/>
    </location>
</feature>
<sequence>MNTLENTTIDSNAVDDNLNDTDADSGSEPEFVGYSPRKTAGTPCTSSSRQLTPTRRTTAATANLPSPPPYRPRLSPPTTPLLRNNAQPSTGTGSYHYTSVPSSSPYANPPSSIGGSHPAAEPLARSYHHQDITPSQVASTSTPRTQRKAFVAYVVYRSNSHTGVYYDWRSTHSVVKGDRTAVYKGFPTRSMAETSYNLTRQYGIIELLTRERDINTEPCYTVVEGAAPGVYVGRYQMLRDGLNWSHGVVSEFNNTTSANSYFVSEYMAGRVVTLARVFDVAS</sequence>
<proteinExistence type="predicted"/>